<evidence type="ECO:0000256" key="1">
    <source>
        <dbReference type="SAM" id="MobiDB-lite"/>
    </source>
</evidence>
<dbReference type="PROSITE" id="PS50904">
    <property type="entry name" value="PRELI_MSF1"/>
    <property type="match status" value="1"/>
</dbReference>
<dbReference type="eggNOG" id="KOG3337">
    <property type="taxonomic scope" value="Eukaryota"/>
</dbReference>
<feature type="region of interest" description="Disordered" evidence="1">
    <location>
        <begin position="195"/>
        <end position="248"/>
    </location>
</feature>
<dbReference type="HOGENOM" id="CLU_067902_2_0_1"/>
<proteinExistence type="predicted"/>
<keyword evidence="4" id="KW-1185">Reference proteome</keyword>
<reference evidence="3 4" key="1">
    <citation type="journal article" date="2011" name="PLoS Pathog.">
        <title>Endophytic Life Strategies Decoded by Genome and Transcriptome Analyses of the Mutualistic Root Symbiont Piriformospora indica.</title>
        <authorList>
            <person name="Zuccaro A."/>
            <person name="Lahrmann U."/>
            <person name="Guldener U."/>
            <person name="Langen G."/>
            <person name="Pfiffi S."/>
            <person name="Biedenkopf D."/>
            <person name="Wong P."/>
            <person name="Samans B."/>
            <person name="Grimm C."/>
            <person name="Basiewicz M."/>
            <person name="Murat C."/>
            <person name="Martin F."/>
            <person name="Kogel K.H."/>
        </authorList>
    </citation>
    <scope>NUCLEOTIDE SEQUENCE [LARGE SCALE GENOMIC DNA]</scope>
    <source>
        <strain evidence="3 4">DSM 11827</strain>
    </source>
</reference>
<protein>
    <submittedName>
        <fullName evidence="3">Related to UPS1-Mitochondrial intermembrane space protein that regulates alternative processing and sorting of Mgm1p and other proteins</fullName>
    </submittedName>
</protein>
<dbReference type="STRING" id="1109443.G4TT70"/>
<dbReference type="EMBL" id="CAFZ01000322">
    <property type="protein sequence ID" value="CCA74513.1"/>
    <property type="molecule type" value="Genomic_DNA"/>
</dbReference>
<evidence type="ECO:0000313" key="4">
    <source>
        <dbReference type="Proteomes" id="UP000007148"/>
    </source>
</evidence>
<comment type="caution">
    <text evidence="3">The sequence shown here is derived from an EMBL/GenBank/DDBJ whole genome shotgun (WGS) entry which is preliminary data.</text>
</comment>
<dbReference type="OrthoDB" id="341300at2759"/>
<dbReference type="FunCoup" id="G4TT70">
    <property type="interactions" value="123"/>
</dbReference>
<dbReference type="InterPro" id="IPR037365">
    <property type="entry name" value="Slowmo/Ups"/>
</dbReference>
<organism evidence="3 4">
    <name type="scientific">Serendipita indica (strain DSM 11827)</name>
    <name type="common">Root endophyte fungus</name>
    <name type="synonym">Piriformospora indica</name>
    <dbReference type="NCBI Taxonomy" id="1109443"/>
    <lineage>
        <taxon>Eukaryota</taxon>
        <taxon>Fungi</taxon>
        <taxon>Dikarya</taxon>
        <taxon>Basidiomycota</taxon>
        <taxon>Agaricomycotina</taxon>
        <taxon>Agaricomycetes</taxon>
        <taxon>Sebacinales</taxon>
        <taxon>Serendipitaceae</taxon>
        <taxon>Serendipita</taxon>
    </lineage>
</organism>
<dbReference type="PANTHER" id="PTHR11158">
    <property type="entry name" value="MSF1/PX19 RELATED"/>
    <property type="match status" value="1"/>
</dbReference>
<sequence length="259" mass="29309">MVKIFSQTHKYDDTWGTVALAFFLRYPNRYSSHVVSADVLSRTLTPAGTLRTTRLILKRGALPAWFPKGLMQRAESWIVEESEVDVDGKVLTCRTRNLDHVKVMEVIETTHLHEAEDGTTVHKTEARFVSGVGWGLKRRIEEYSASKFKTNIEKSRLGLALVVRLLREARLQLGNRMTQDGNRWNYSDIHAAALEPSSTTPSSSTSTLSSYHSNPINVPNGSREVEPSSSMQRDRSPSSSQSSVNRASNARWWWWSSRD</sequence>
<dbReference type="InParanoid" id="G4TT70"/>
<dbReference type="Proteomes" id="UP000007148">
    <property type="component" value="Unassembled WGS sequence"/>
</dbReference>
<feature type="compositionally biased region" description="Low complexity" evidence="1">
    <location>
        <begin position="196"/>
        <end position="210"/>
    </location>
</feature>
<feature type="compositionally biased region" description="Low complexity" evidence="1">
    <location>
        <begin position="227"/>
        <end position="248"/>
    </location>
</feature>
<evidence type="ECO:0000259" key="2">
    <source>
        <dbReference type="PROSITE" id="PS50904"/>
    </source>
</evidence>
<dbReference type="OMA" id="WNLNHTK"/>
<feature type="compositionally biased region" description="Polar residues" evidence="1">
    <location>
        <begin position="211"/>
        <end position="220"/>
    </location>
</feature>
<name>G4TT70_SERID</name>
<dbReference type="InterPro" id="IPR006797">
    <property type="entry name" value="PRELI/MSF1_dom"/>
</dbReference>
<accession>G4TT70</accession>
<feature type="domain" description="PRELI/MSF1" evidence="2">
    <location>
        <begin position="2"/>
        <end position="171"/>
    </location>
</feature>
<evidence type="ECO:0000313" key="3">
    <source>
        <dbReference type="EMBL" id="CCA74513.1"/>
    </source>
</evidence>
<gene>
    <name evidence="3" type="ORF">PIIN_08465</name>
</gene>
<dbReference type="GO" id="GO:0005758">
    <property type="term" value="C:mitochondrial intermembrane space"/>
    <property type="evidence" value="ECO:0007669"/>
    <property type="project" value="InterPro"/>
</dbReference>
<dbReference type="Pfam" id="PF04707">
    <property type="entry name" value="PRELI"/>
    <property type="match status" value="1"/>
</dbReference>
<dbReference type="AlphaFoldDB" id="G4TT70"/>